<feature type="domain" description="EXS" evidence="8">
    <location>
        <begin position="655"/>
        <end position="849"/>
    </location>
</feature>
<dbReference type="InterPro" id="IPR004331">
    <property type="entry name" value="SPX_dom"/>
</dbReference>
<reference evidence="10" key="1">
    <citation type="journal article" date="2022" name="DNA Res.">
        <title>Genome analysis of five recently described species of the CUG-Ser clade uncovers Candida theae as a new hybrid lineage with pathogenic potential in the Candida parapsilosis species complex.</title>
        <authorList>
            <person name="Mixao V."/>
            <person name="Del Olmo V."/>
            <person name="Hegedusova E."/>
            <person name="Saus E."/>
            <person name="Pryszcz L."/>
            <person name="Cillingova A."/>
            <person name="Nosek J."/>
            <person name="Gabaldon T."/>
        </authorList>
    </citation>
    <scope>NUCLEOTIDE SEQUENCE</scope>
    <source>
        <strain evidence="10">CBS 10844</strain>
    </source>
</reference>
<feature type="transmembrane region" description="Helical" evidence="7">
    <location>
        <begin position="724"/>
        <end position="746"/>
    </location>
</feature>
<dbReference type="GO" id="GO:0016036">
    <property type="term" value="P:cellular response to phosphate starvation"/>
    <property type="evidence" value="ECO:0007669"/>
    <property type="project" value="TreeGrafter"/>
</dbReference>
<dbReference type="Pfam" id="PF03105">
    <property type="entry name" value="SPX"/>
    <property type="match status" value="1"/>
</dbReference>
<evidence type="ECO:0000256" key="1">
    <source>
        <dbReference type="ARBA" id="ARBA00004141"/>
    </source>
</evidence>
<feature type="transmembrane region" description="Helical" evidence="7">
    <location>
        <begin position="616"/>
        <end position="640"/>
    </location>
</feature>
<keyword evidence="3 7" id="KW-0812">Transmembrane</keyword>
<dbReference type="PROSITE" id="PS51382">
    <property type="entry name" value="SPX"/>
    <property type="match status" value="1"/>
</dbReference>
<protein>
    <submittedName>
        <fullName evidence="10">SYG1</fullName>
    </submittedName>
</protein>
<sequence>MKFGEALSEGLVNEWQDQYVNYKEGKKLIKKIRSLKDEYDELKSTGDFTFQSKNSGTNDDRTPLLSPIDGGGGSRGYGQENEQGTFATDTEHSHSYNYSSQQLRPSIFNYSLRSSSRKDDYLAEKRKFQQWLDSELLKVDEFYSEREQLVYERFLLLQDQLYQLRDQRTQLIQTRNLHDHRSHNPLSLNGNGNGNGNGDHASVSYNVNELAFHTKFFLSELNRYELPSLPSMTFLKRLMRRKRSNKHDVEDEISLNVQDETDLNYAENRVRNGIVDLTDRPGDDQTSFDSESDFEAIPAPSPRVSTPESQTESQSRQSRRRDYTIKKKRHFGVPYLYAKKQLKAALLEHYRSLSILESYKIMNRTAFRKITKKYDKAMSTNIMEPFMNKIDTTSYFLTSDLLSKLIIQVEELFITFFDSGSSDRKHALEKLKTITYTINASEMKQPSYYSEFFSSGTLIGFGIPLFVLGLYTGLYKTLNGDLPEGRYILQIWGGFFLLTLMFLLFGINMVVFEKFRINYKFIFEFDLATALNYKQYWLLPSFAFAFLSLIAWFSFSDFWPRKFPGRDWPWIFFGVMIVIFMWPTNAFYGPSRRWLQFALWRLLLSGLYPVEFRDFFLGDIVCSLTYTMGNLSFFFCMYAHHWRGTLAGQNPDRNTCTSSKSHLMGFFAALPSVWRLLQCIRRYMDTADWFPHLANMMKYTCSTIYYMTLSLYRIDRSLNKKVTFIMFASINSVYCSIWDIVMDWSLLQMGSKNFLLRDYLFYKNKYYYYAAMIIDVILRFQWIFYAFFGDQIQQSAVTSFCVALAEILRRFIWVFFRMENEHCTNVILFRASKETPLPYAVSAKVEKAVKRLVELRYRAQKYHVEEGTDAGAGAGAGAGGEETTEESVGYTTAHAESRGDDIGSIDLSRMSIPSGPQLQQRKTYFKQFTDRLNTAHIKDFQRRKTAIHHHAEDSDEDDEDDEASISAKTNSRNSQESYPRQDEEA</sequence>
<feature type="transmembrane region" description="Helical" evidence="7">
    <location>
        <begin position="536"/>
        <end position="556"/>
    </location>
</feature>
<comment type="similarity">
    <text evidence="2">Belongs to the SYG1 (TC 2.A.94) family.</text>
</comment>
<feature type="domain" description="SPX" evidence="9">
    <location>
        <begin position="1"/>
        <end position="388"/>
    </location>
</feature>
<gene>
    <name evidence="10" type="ORF">KGF56_000840</name>
</gene>
<feature type="region of interest" description="Disordered" evidence="6">
    <location>
        <begin position="941"/>
        <end position="985"/>
    </location>
</feature>
<dbReference type="RefSeq" id="XP_049182104.1">
    <property type="nucleotide sequence ID" value="XM_049326791.1"/>
</dbReference>
<dbReference type="GO" id="GO:0005886">
    <property type="term" value="C:plasma membrane"/>
    <property type="evidence" value="ECO:0007669"/>
    <property type="project" value="TreeGrafter"/>
</dbReference>
<evidence type="ECO:0000259" key="8">
    <source>
        <dbReference type="PROSITE" id="PS51380"/>
    </source>
</evidence>
<evidence type="ECO:0000256" key="2">
    <source>
        <dbReference type="ARBA" id="ARBA00009665"/>
    </source>
</evidence>
<comment type="caution">
    <text evidence="10">The sequence shown here is derived from an EMBL/GenBank/DDBJ whole genome shotgun (WGS) entry which is preliminary data.</text>
</comment>
<dbReference type="InterPro" id="IPR004342">
    <property type="entry name" value="EXS_C"/>
</dbReference>
<feature type="compositionally biased region" description="Low complexity" evidence="6">
    <location>
        <begin position="305"/>
        <end position="316"/>
    </location>
</feature>
<dbReference type="GO" id="GO:0005794">
    <property type="term" value="C:Golgi apparatus"/>
    <property type="evidence" value="ECO:0007669"/>
    <property type="project" value="TreeGrafter"/>
</dbReference>
<dbReference type="GO" id="GO:0000822">
    <property type="term" value="F:inositol hexakisphosphate binding"/>
    <property type="evidence" value="ECO:0007669"/>
    <property type="project" value="TreeGrafter"/>
</dbReference>
<dbReference type="PROSITE" id="PS51380">
    <property type="entry name" value="EXS"/>
    <property type="match status" value="1"/>
</dbReference>
<dbReference type="GeneID" id="73378457"/>
<feature type="transmembrane region" description="Helical" evidence="7">
    <location>
        <begin position="568"/>
        <end position="587"/>
    </location>
</feature>
<name>A0AAI9T110_9ASCO</name>
<feature type="compositionally biased region" description="Polar residues" evidence="6">
    <location>
        <begin position="46"/>
        <end position="57"/>
    </location>
</feature>
<feature type="region of interest" description="Disordered" evidence="6">
    <location>
        <begin position="274"/>
        <end position="323"/>
    </location>
</feature>
<feature type="compositionally biased region" description="Polar residues" evidence="6">
    <location>
        <begin position="968"/>
        <end position="978"/>
    </location>
</feature>
<feature type="region of interest" description="Disordered" evidence="6">
    <location>
        <begin position="868"/>
        <end position="920"/>
    </location>
</feature>
<feature type="region of interest" description="Disordered" evidence="6">
    <location>
        <begin position="46"/>
        <end position="82"/>
    </location>
</feature>
<evidence type="ECO:0000256" key="4">
    <source>
        <dbReference type="ARBA" id="ARBA00022989"/>
    </source>
</evidence>
<dbReference type="GO" id="GO:0006817">
    <property type="term" value="P:phosphate ion transport"/>
    <property type="evidence" value="ECO:0007669"/>
    <property type="project" value="TreeGrafter"/>
</dbReference>
<dbReference type="PANTHER" id="PTHR10783:SF103">
    <property type="entry name" value="SOLUTE CARRIER FAMILY 53 MEMBER 1"/>
    <property type="match status" value="1"/>
</dbReference>
<feature type="transmembrane region" description="Helical" evidence="7">
    <location>
        <begin position="766"/>
        <end position="788"/>
    </location>
</feature>
<proteinExistence type="inferred from homology"/>
<evidence type="ECO:0000313" key="10">
    <source>
        <dbReference type="EMBL" id="KAI3406359.2"/>
    </source>
</evidence>
<evidence type="ECO:0000313" key="11">
    <source>
        <dbReference type="Proteomes" id="UP001202479"/>
    </source>
</evidence>
<keyword evidence="11" id="KW-1185">Reference proteome</keyword>
<dbReference type="EMBL" id="JAHUZD010000024">
    <property type="protein sequence ID" value="KAI3406359.2"/>
    <property type="molecule type" value="Genomic_DNA"/>
</dbReference>
<dbReference type="PANTHER" id="PTHR10783">
    <property type="entry name" value="XENOTROPIC AND POLYTROPIC RETROVIRUS RECEPTOR 1-RELATED"/>
    <property type="match status" value="1"/>
</dbReference>
<dbReference type="Proteomes" id="UP001202479">
    <property type="component" value="Unassembled WGS sequence"/>
</dbReference>
<comment type="subcellular location">
    <subcellularLocation>
        <location evidence="1">Membrane</location>
        <topology evidence="1">Multi-pass membrane protein</topology>
    </subcellularLocation>
</comment>
<dbReference type="AlphaFoldDB" id="A0AAI9T110"/>
<feature type="transmembrane region" description="Helical" evidence="7">
    <location>
        <begin position="491"/>
        <end position="515"/>
    </location>
</feature>
<evidence type="ECO:0000256" key="3">
    <source>
        <dbReference type="ARBA" id="ARBA00022692"/>
    </source>
</evidence>
<organism evidence="10 11">
    <name type="scientific">Candida oxycetoniae</name>
    <dbReference type="NCBI Taxonomy" id="497107"/>
    <lineage>
        <taxon>Eukaryota</taxon>
        <taxon>Fungi</taxon>
        <taxon>Dikarya</taxon>
        <taxon>Ascomycota</taxon>
        <taxon>Saccharomycotina</taxon>
        <taxon>Pichiomycetes</taxon>
        <taxon>Debaryomycetaceae</taxon>
        <taxon>Candida/Lodderomyces clade</taxon>
        <taxon>Candida</taxon>
    </lineage>
</organism>
<keyword evidence="4 7" id="KW-1133">Transmembrane helix</keyword>
<evidence type="ECO:0000256" key="5">
    <source>
        <dbReference type="ARBA" id="ARBA00023136"/>
    </source>
</evidence>
<dbReference type="CDD" id="cd14475">
    <property type="entry name" value="SPX_SYG1_like"/>
    <property type="match status" value="1"/>
</dbReference>
<feature type="compositionally biased region" description="Acidic residues" evidence="6">
    <location>
        <begin position="953"/>
        <end position="963"/>
    </location>
</feature>
<feature type="transmembrane region" description="Helical" evidence="7">
    <location>
        <begin position="452"/>
        <end position="471"/>
    </location>
</feature>
<evidence type="ECO:0000259" key="9">
    <source>
        <dbReference type="PROSITE" id="PS51382"/>
    </source>
</evidence>
<dbReference type="Pfam" id="PF03124">
    <property type="entry name" value="EXS"/>
    <property type="match status" value="1"/>
</dbReference>
<feature type="compositionally biased region" description="Gly residues" evidence="6">
    <location>
        <begin position="870"/>
        <end position="880"/>
    </location>
</feature>
<evidence type="ECO:0000256" key="7">
    <source>
        <dbReference type="SAM" id="Phobius"/>
    </source>
</evidence>
<keyword evidence="5 7" id="KW-0472">Membrane</keyword>
<evidence type="ECO:0000256" key="6">
    <source>
        <dbReference type="SAM" id="MobiDB-lite"/>
    </source>
</evidence>
<accession>A0AAI9T110</accession>